<evidence type="ECO:0000256" key="7">
    <source>
        <dbReference type="ARBA" id="ARBA00023242"/>
    </source>
</evidence>
<feature type="domain" description="E2F/DP family winged-helix DNA-binding" evidence="11">
    <location>
        <begin position="130"/>
        <end position="195"/>
    </location>
</feature>
<evidence type="ECO:0000313" key="12">
    <source>
        <dbReference type="EMBL" id="ACO69298.1"/>
    </source>
</evidence>
<dbReference type="InterPro" id="IPR003316">
    <property type="entry name" value="E2F_WHTH_DNA-bd_dom"/>
</dbReference>
<name>C1FGP3_MICCC</name>
<dbReference type="FunFam" id="1.10.10.10:FF:000073">
    <property type="entry name" value="E2F transcription factor 8"/>
    <property type="match status" value="1"/>
</dbReference>
<dbReference type="PANTHER" id="PTHR12081">
    <property type="entry name" value="TRANSCRIPTION FACTOR E2F"/>
    <property type="match status" value="1"/>
</dbReference>
<evidence type="ECO:0000256" key="4">
    <source>
        <dbReference type="ARBA" id="ARBA00023015"/>
    </source>
</evidence>
<dbReference type="FunFam" id="1.10.10.10:FF:000295">
    <property type="entry name" value="E2F transcription factor-like E2FE"/>
    <property type="match status" value="1"/>
</dbReference>
<organism evidence="12 13">
    <name type="scientific">Micromonas commoda (strain RCC299 / NOUM17 / CCMP2709)</name>
    <name type="common">Picoplanktonic green alga</name>
    <dbReference type="NCBI Taxonomy" id="296587"/>
    <lineage>
        <taxon>Eukaryota</taxon>
        <taxon>Viridiplantae</taxon>
        <taxon>Chlorophyta</taxon>
        <taxon>Mamiellophyceae</taxon>
        <taxon>Mamiellales</taxon>
        <taxon>Mamiellaceae</taxon>
        <taxon>Micromonas</taxon>
    </lineage>
</organism>
<evidence type="ECO:0000313" key="13">
    <source>
        <dbReference type="Proteomes" id="UP000002009"/>
    </source>
</evidence>
<protein>
    <recommendedName>
        <fullName evidence="11">E2F/DP family winged-helix DNA-binding domain-containing protein</fullName>
    </recommendedName>
</protein>
<feature type="region of interest" description="Disordered" evidence="10">
    <location>
        <begin position="71"/>
        <end position="94"/>
    </location>
</feature>
<dbReference type="STRING" id="296587.C1FGP3"/>
<keyword evidence="3" id="KW-0678">Repressor</keyword>
<accession>C1FGP3</accession>
<dbReference type="OMA" id="KYTWHGI"/>
<reference evidence="12 13" key="1">
    <citation type="journal article" date="2009" name="Science">
        <title>Green evolution and dynamic adaptations revealed by genomes of the marine picoeukaryotes Micromonas.</title>
        <authorList>
            <person name="Worden A.Z."/>
            <person name="Lee J.H."/>
            <person name="Mock T."/>
            <person name="Rouze P."/>
            <person name="Simmons M.P."/>
            <person name="Aerts A.L."/>
            <person name="Allen A.E."/>
            <person name="Cuvelier M.L."/>
            <person name="Derelle E."/>
            <person name="Everett M.V."/>
            <person name="Foulon E."/>
            <person name="Grimwood J."/>
            <person name="Gundlach H."/>
            <person name="Henrissat B."/>
            <person name="Napoli C."/>
            <person name="McDonald S.M."/>
            <person name="Parker M.S."/>
            <person name="Rombauts S."/>
            <person name="Salamov A."/>
            <person name="Von Dassow P."/>
            <person name="Badger J.H."/>
            <person name="Coutinho P.M."/>
            <person name="Demir E."/>
            <person name="Dubchak I."/>
            <person name="Gentemann C."/>
            <person name="Eikrem W."/>
            <person name="Gready J.E."/>
            <person name="John U."/>
            <person name="Lanier W."/>
            <person name="Lindquist E.A."/>
            <person name="Lucas S."/>
            <person name="Mayer K.F."/>
            <person name="Moreau H."/>
            <person name="Not F."/>
            <person name="Otillar R."/>
            <person name="Panaud O."/>
            <person name="Pangilinan J."/>
            <person name="Paulsen I."/>
            <person name="Piegu B."/>
            <person name="Poliakov A."/>
            <person name="Robbens S."/>
            <person name="Schmutz J."/>
            <person name="Toulza E."/>
            <person name="Wyss T."/>
            <person name="Zelensky A."/>
            <person name="Zhou K."/>
            <person name="Armbrust E.V."/>
            <person name="Bhattacharya D."/>
            <person name="Goodenough U.W."/>
            <person name="Van de Peer Y."/>
            <person name="Grigoriev I.V."/>
        </authorList>
    </citation>
    <scope>NUCLEOTIDE SEQUENCE [LARGE SCALE GENOMIC DNA]</scope>
    <source>
        <strain evidence="13">RCC299 / NOUM17</strain>
    </source>
</reference>
<evidence type="ECO:0000256" key="2">
    <source>
        <dbReference type="ARBA" id="ARBA00010940"/>
    </source>
</evidence>
<dbReference type="Pfam" id="PF02319">
    <property type="entry name" value="WHD_E2F_TDP"/>
    <property type="match status" value="2"/>
</dbReference>
<feature type="compositionally biased region" description="Low complexity" evidence="10">
    <location>
        <begin position="317"/>
        <end position="342"/>
    </location>
</feature>
<keyword evidence="4 9" id="KW-0805">Transcription regulation</keyword>
<keyword evidence="8" id="KW-0131">Cell cycle</keyword>
<feature type="compositionally biased region" description="Low complexity" evidence="10">
    <location>
        <begin position="556"/>
        <end position="570"/>
    </location>
</feature>
<keyword evidence="7 9" id="KW-0539">Nucleus</keyword>
<dbReference type="InterPro" id="IPR036390">
    <property type="entry name" value="WH_DNA-bd_sf"/>
</dbReference>
<dbReference type="Proteomes" id="UP000002009">
    <property type="component" value="Chromosome 8"/>
</dbReference>
<evidence type="ECO:0000256" key="5">
    <source>
        <dbReference type="ARBA" id="ARBA00023125"/>
    </source>
</evidence>
<feature type="domain" description="E2F/DP family winged-helix DNA-binding" evidence="11">
    <location>
        <begin position="352"/>
        <end position="432"/>
    </location>
</feature>
<keyword evidence="5 9" id="KW-0238">DNA-binding</keyword>
<evidence type="ECO:0000256" key="3">
    <source>
        <dbReference type="ARBA" id="ARBA00022491"/>
    </source>
</evidence>
<evidence type="ECO:0000256" key="9">
    <source>
        <dbReference type="RuleBase" id="RU003796"/>
    </source>
</evidence>
<keyword evidence="13" id="KW-1185">Reference proteome</keyword>
<feature type="compositionally biased region" description="Low complexity" evidence="10">
    <location>
        <begin position="75"/>
        <end position="94"/>
    </location>
</feature>
<evidence type="ECO:0000256" key="1">
    <source>
        <dbReference type="ARBA" id="ARBA00004123"/>
    </source>
</evidence>
<keyword evidence="6 9" id="KW-0804">Transcription</keyword>
<dbReference type="OrthoDB" id="5318at2759"/>
<dbReference type="InterPro" id="IPR036388">
    <property type="entry name" value="WH-like_DNA-bd_sf"/>
</dbReference>
<gene>
    <name evidence="12" type="ORF">MICPUN_60948</name>
</gene>
<dbReference type="InterPro" id="IPR015633">
    <property type="entry name" value="E2F"/>
</dbReference>
<evidence type="ECO:0000256" key="10">
    <source>
        <dbReference type="SAM" id="MobiDB-lite"/>
    </source>
</evidence>
<feature type="compositionally biased region" description="Acidic residues" evidence="10">
    <location>
        <begin position="263"/>
        <end position="274"/>
    </location>
</feature>
<dbReference type="KEGG" id="mis:MICPUN_60948"/>
<evidence type="ECO:0000256" key="8">
    <source>
        <dbReference type="ARBA" id="ARBA00023306"/>
    </source>
</evidence>
<dbReference type="PANTHER" id="PTHR12081:SF7">
    <property type="entry name" value="TRANSCRIPTION FACTOR EFL-3"/>
    <property type="match status" value="1"/>
</dbReference>
<proteinExistence type="inferred from homology"/>
<dbReference type="AlphaFoldDB" id="C1FGP3"/>
<dbReference type="SMART" id="SM01372">
    <property type="entry name" value="E2F_TDP"/>
    <property type="match status" value="2"/>
</dbReference>
<feature type="region of interest" description="Disordered" evidence="10">
    <location>
        <begin position="243"/>
        <end position="350"/>
    </location>
</feature>
<sequence length="822" mass="81033">MQAPAAGGSSAAAAAPQGTAAAQPQPVIPGVAPAHAGAPLAGDPMAAALAAAQQFLGFMSHAGVNPGGFPPGPAPGLFAPPGAPQGPARPGSAAAMFSPDHHQMRPGEGPASRGATPGVGGEMAGATYNRKDKSLGLLCENFLHLYGAGQEELISLDEAAAKLGVERRRIYDIVNVLESVEVVVRKAKNKYTWHGISRMPAALDRLWKEGKREFGEDLVLDGGDDDKDSPRGKAKIAELEAERAKVKAEVNGDHGSAAKPEIDEGDDDEDDVDDKSEGVKSEGDAESGGSGDAKSSGGSNKDANKDAKSEEEDEDAAVAVAALTGENGAASSADKSSGAKPSGAGGGTGDCRREKSLGLLSQKFVQLFLVSRARVVSLESAARTLLGSCADQAKLKTKVRRLYDIANILSSLRLIEKTHLVDSRKPAFRWLGVEKELAALQAAAAAGVKAEPGHPAAATAAAAAHAFAAHATSGSSGAPATGAPAFNPQWFMPNVGGRAMTPPVPRVGSPFDAAASMAAAAAAANFAASVGVPERPGSSLGKSKRGGGASGGGGSPSRSDPSRSDPASDPGEIKRPRSALGDAARSHLSAPTPQRAVAPGLDALSAMAEIGSSGDVGVGGGSTGAGAAALAAPVASRPLPGGFATAPSPASSPGYAQMMAAMAAAGIASPAPAPDAAAQQAATLAMLASMGPGGAEMMQAMFQQQQAQAQSQAQAMMAAAAAASAAGAPGAGGAPAAAAAAQAAQAYYQAMAAASFKPPPPGAGPAAPTPGAAPAGPGALPHGVVGPMGDYMEMWRKWSAQYAGGAPPGAPSASAPEANGAQ</sequence>
<evidence type="ECO:0000256" key="6">
    <source>
        <dbReference type="ARBA" id="ARBA00023163"/>
    </source>
</evidence>
<dbReference type="GO" id="GO:0090575">
    <property type="term" value="C:RNA polymerase II transcription regulator complex"/>
    <property type="evidence" value="ECO:0007669"/>
    <property type="project" value="TreeGrafter"/>
</dbReference>
<feature type="compositionally biased region" description="Low complexity" evidence="10">
    <location>
        <begin position="292"/>
        <end position="301"/>
    </location>
</feature>
<dbReference type="GO" id="GO:0000978">
    <property type="term" value="F:RNA polymerase II cis-regulatory region sequence-specific DNA binding"/>
    <property type="evidence" value="ECO:0007669"/>
    <property type="project" value="InterPro"/>
</dbReference>
<dbReference type="SUPFAM" id="SSF46785">
    <property type="entry name" value="Winged helix' DNA-binding domain"/>
    <property type="match status" value="2"/>
</dbReference>
<comment type="subcellular location">
    <subcellularLocation>
        <location evidence="1 9">Nucleus</location>
    </subcellularLocation>
</comment>
<dbReference type="RefSeq" id="XP_002508040.1">
    <property type="nucleotide sequence ID" value="XM_002507994.1"/>
</dbReference>
<feature type="region of interest" description="Disordered" evidence="10">
    <location>
        <begin position="802"/>
        <end position="822"/>
    </location>
</feature>
<feature type="compositionally biased region" description="Basic and acidic residues" evidence="10">
    <location>
        <begin position="243"/>
        <end position="252"/>
    </location>
</feature>
<feature type="region of interest" description="Disordered" evidence="10">
    <location>
        <begin position="531"/>
        <end position="595"/>
    </location>
</feature>
<dbReference type="GO" id="GO:0000981">
    <property type="term" value="F:DNA-binding transcription factor activity, RNA polymerase II-specific"/>
    <property type="evidence" value="ECO:0007669"/>
    <property type="project" value="TreeGrafter"/>
</dbReference>
<dbReference type="InParanoid" id="C1FGP3"/>
<evidence type="ECO:0000259" key="11">
    <source>
        <dbReference type="SMART" id="SM01372"/>
    </source>
</evidence>
<feature type="compositionally biased region" description="Low complexity" evidence="10">
    <location>
        <begin position="1"/>
        <end position="25"/>
    </location>
</feature>
<dbReference type="eggNOG" id="KOG2578">
    <property type="taxonomic scope" value="Eukaryota"/>
</dbReference>
<feature type="region of interest" description="Disordered" evidence="10">
    <location>
        <begin position="1"/>
        <end position="26"/>
    </location>
</feature>
<comment type="similarity">
    <text evidence="2 9">Belongs to the E2F/DP family.</text>
</comment>
<dbReference type="EMBL" id="CP001575">
    <property type="protein sequence ID" value="ACO69298.1"/>
    <property type="molecule type" value="Genomic_DNA"/>
</dbReference>
<dbReference type="GeneID" id="8245950"/>
<feature type="compositionally biased region" description="Gly residues" evidence="10">
    <location>
        <begin position="546"/>
        <end position="555"/>
    </location>
</feature>
<dbReference type="Gene3D" id="1.10.10.10">
    <property type="entry name" value="Winged helix-like DNA-binding domain superfamily/Winged helix DNA-binding domain"/>
    <property type="match status" value="2"/>
</dbReference>